<reference evidence="12 13" key="1">
    <citation type="submission" date="2024-03" db="EMBL/GenBank/DDBJ databases">
        <title>Complete genome sequence of the green alga Chloropicon roscoffensis RCC1871.</title>
        <authorList>
            <person name="Lemieux C."/>
            <person name="Pombert J.-F."/>
            <person name="Otis C."/>
            <person name="Turmel M."/>
        </authorList>
    </citation>
    <scope>NUCLEOTIDE SEQUENCE [LARGE SCALE GENOMIC DNA]</scope>
    <source>
        <strain evidence="12 13">RCC1871</strain>
    </source>
</reference>
<feature type="compositionally biased region" description="Basic and acidic residues" evidence="11">
    <location>
        <begin position="638"/>
        <end position="666"/>
    </location>
</feature>
<comment type="similarity">
    <text evidence="2">Belongs to the glycosyltransferase 29 family.</text>
</comment>
<keyword evidence="5" id="KW-0812">Transmembrane</keyword>
<feature type="compositionally biased region" description="Basic and acidic residues" evidence="11">
    <location>
        <begin position="604"/>
        <end position="627"/>
    </location>
</feature>
<comment type="subcellular location">
    <subcellularLocation>
        <location evidence="1">Golgi apparatus membrane</location>
        <topology evidence="1">Single-pass type II membrane protein</topology>
    </subcellularLocation>
</comment>
<accession>A0AAX4P5C6</accession>
<dbReference type="Proteomes" id="UP001472866">
    <property type="component" value="Chromosome 03"/>
</dbReference>
<gene>
    <name evidence="12" type="ORF">HKI87_03g23790</name>
</gene>
<evidence type="ECO:0000313" key="12">
    <source>
        <dbReference type="EMBL" id="WZN60845.1"/>
    </source>
</evidence>
<dbReference type="InterPro" id="IPR050943">
    <property type="entry name" value="Glycosyltr_29_Sialyltrsf"/>
</dbReference>
<evidence type="ECO:0000313" key="13">
    <source>
        <dbReference type="Proteomes" id="UP001472866"/>
    </source>
</evidence>
<evidence type="ECO:0000256" key="9">
    <source>
        <dbReference type="ARBA" id="ARBA00023136"/>
    </source>
</evidence>
<evidence type="ECO:0000256" key="8">
    <source>
        <dbReference type="ARBA" id="ARBA00023034"/>
    </source>
</evidence>
<feature type="region of interest" description="Disordered" evidence="11">
    <location>
        <begin position="48"/>
        <end position="85"/>
    </location>
</feature>
<keyword evidence="8" id="KW-0333">Golgi apparatus</keyword>
<dbReference type="GO" id="GO:0000139">
    <property type="term" value="C:Golgi membrane"/>
    <property type="evidence" value="ECO:0007669"/>
    <property type="project" value="UniProtKB-SubCell"/>
</dbReference>
<proteinExistence type="inferred from homology"/>
<organism evidence="12 13">
    <name type="scientific">Chloropicon roscoffensis</name>
    <dbReference type="NCBI Taxonomy" id="1461544"/>
    <lineage>
        <taxon>Eukaryota</taxon>
        <taxon>Viridiplantae</taxon>
        <taxon>Chlorophyta</taxon>
        <taxon>Chloropicophyceae</taxon>
        <taxon>Chloropicales</taxon>
        <taxon>Chloropicaceae</taxon>
        <taxon>Chloropicon</taxon>
    </lineage>
</organism>
<protein>
    <submittedName>
        <fullName evidence="12">Sialyltransferase</fullName>
    </submittedName>
</protein>
<evidence type="ECO:0000256" key="7">
    <source>
        <dbReference type="ARBA" id="ARBA00022989"/>
    </source>
</evidence>
<evidence type="ECO:0000256" key="11">
    <source>
        <dbReference type="SAM" id="MobiDB-lite"/>
    </source>
</evidence>
<keyword evidence="7" id="KW-1133">Transmembrane helix</keyword>
<evidence type="ECO:0000256" key="2">
    <source>
        <dbReference type="ARBA" id="ARBA00006003"/>
    </source>
</evidence>
<dbReference type="AlphaFoldDB" id="A0AAX4P5C6"/>
<keyword evidence="10" id="KW-0325">Glycoprotein</keyword>
<evidence type="ECO:0000256" key="10">
    <source>
        <dbReference type="ARBA" id="ARBA00023180"/>
    </source>
</evidence>
<dbReference type="GO" id="GO:0008373">
    <property type="term" value="F:sialyltransferase activity"/>
    <property type="evidence" value="ECO:0007669"/>
    <property type="project" value="InterPro"/>
</dbReference>
<sequence length="696" mass="77378">MKPRAPTKRRRTRKLIWLPILVGFCVLTAVLLRGSFLGLRELESELSHVDSRPKPEAVSGGGANAVAEDGVPEPAAAKKPVDPRELQQTVKSQFSEVFSGRAANSSALDKFSDRLFRREVKRIETELRNEMQRETWKIKDKTTGRIKKLKVQRLFEREEIEYYKQRRSKDANRLLKVFSSSAFSCLDAEGCKKAMEFQVKRDFTFDSEAFALPYAEPCEAAHGNVTGNGCDGRADPAIAAHDSCAVVGNSGVMKRSHKGPAIDRSSAVFRINQAPTSGHVADVGMPFNGGAKATYRVLNNAWAQIYAGIFHNHKHYDFAKLPLEKNCTLLLTRSQPQTSVALMENLRKNGREDVRMYELSQQMMQRTREVMINYRMLSDRVAEMEHRWKQNQVKGGTTPSTGFVGIMIAKRLCKDVAVFGLSKEASRDASSSTWSYHYFQQSHRQIDLPTAELRAHPHHSFRLEGRILDDLVKVGVVGSGASAFGDGSGGAFDWAGESTAGKGGEDHSKGCPAVRTPDSGCGGAPEPPPVEPELAAGEAAGVVKEPARPSGQGSRRQGSRSKRARKSPAREEDGGRRGRTRLSTQVVTKRNHDRARLAQPRDAMQNKELQELEEILKAQAEQNERASRVKKPKNNKHVPLDKIEDPEERKREEIWRADEAKRSGAQIDEKCLAKGSSDPCFQRWMKGQGVARQADP</sequence>
<dbReference type="PANTHER" id="PTHR11987:SF36">
    <property type="entry name" value="SIA-ALPHA-2,3-GAL-BETA-1,4-GLCNAC-R:ALPHA 2,8-SIALYLTRANSFERASE"/>
    <property type="match status" value="1"/>
</dbReference>
<dbReference type="CDD" id="cd19952">
    <property type="entry name" value="GT29"/>
    <property type="match status" value="1"/>
</dbReference>
<feature type="compositionally biased region" description="Low complexity" evidence="11">
    <location>
        <begin position="532"/>
        <end position="556"/>
    </location>
</feature>
<feature type="region of interest" description="Disordered" evidence="11">
    <location>
        <begin position="496"/>
        <end position="666"/>
    </location>
</feature>
<name>A0AAX4P5C6_9CHLO</name>
<feature type="compositionally biased region" description="Basic residues" evidence="11">
    <location>
        <begin position="557"/>
        <end position="567"/>
    </location>
</feature>
<dbReference type="Pfam" id="PF00777">
    <property type="entry name" value="Glyco_transf_29"/>
    <property type="match status" value="1"/>
</dbReference>
<keyword evidence="9" id="KW-0472">Membrane</keyword>
<evidence type="ECO:0000256" key="3">
    <source>
        <dbReference type="ARBA" id="ARBA00022676"/>
    </source>
</evidence>
<dbReference type="InterPro" id="IPR001675">
    <property type="entry name" value="Glyco_trans_29"/>
</dbReference>
<evidence type="ECO:0000256" key="1">
    <source>
        <dbReference type="ARBA" id="ARBA00004323"/>
    </source>
</evidence>
<dbReference type="InterPro" id="IPR038578">
    <property type="entry name" value="GT29-like_sf"/>
</dbReference>
<keyword evidence="6" id="KW-0735">Signal-anchor</keyword>
<evidence type="ECO:0000256" key="4">
    <source>
        <dbReference type="ARBA" id="ARBA00022679"/>
    </source>
</evidence>
<dbReference type="Gene3D" id="3.90.1480.20">
    <property type="entry name" value="Glycosyl transferase family 29"/>
    <property type="match status" value="1"/>
</dbReference>
<evidence type="ECO:0000256" key="5">
    <source>
        <dbReference type="ARBA" id="ARBA00022692"/>
    </source>
</evidence>
<evidence type="ECO:0000256" key="6">
    <source>
        <dbReference type="ARBA" id="ARBA00022968"/>
    </source>
</evidence>
<dbReference type="EMBL" id="CP151503">
    <property type="protein sequence ID" value="WZN60845.1"/>
    <property type="molecule type" value="Genomic_DNA"/>
</dbReference>
<keyword evidence="13" id="KW-1185">Reference proteome</keyword>
<keyword evidence="3 12" id="KW-0328">Glycosyltransferase</keyword>
<keyword evidence="4" id="KW-0808">Transferase</keyword>
<dbReference type="PANTHER" id="PTHR11987">
    <property type="entry name" value="ALPHA-2,8-SIALYLTRANSFERASE"/>
    <property type="match status" value="1"/>
</dbReference>